<reference evidence="2 3" key="1">
    <citation type="submission" date="2021-03" db="EMBL/GenBank/DDBJ databases">
        <title>Whole genome shotgun sequence of Actinoplanes toevensis NBRC 105298.</title>
        <authorList>
            <person name="Komaki H."/>
            <person name="Tamura T."/>
        </authorList>
    </citation>
    <scope>NUCLEOTIDE SEQUENCE [LARGE SCALE GENOMIC DNA]</scope>
    <source>
        <strain evidence="2 3">NBRC 105298</strain>
    </source>
</reference>
<name>A0A919T722_9ACTN</name>
<gene>
    <name evidence="2" type="ORF">Ato02nite_005440</name>
</gene>
<organism evidence="2 3">
    <name type="scientific">Paractinoplanes toevensis</name>
    <dbReference type="NCBI Taxonomy" id="571911"/>
    <lineage>
        <taxon>Bacteria</taxon>
        <taxon>Bacillati</taxon>
        <taxon>Actinomycetota</taxon>
        <taxon>Actinomycetes</taxon>
        <taxon>Micromonosporales</taxon>
        <taxon>Micromonosporaceae</taxon>
        <taxon>Paractinoplanes</taxon>
    </lineage>
</organism>
<evidence type="ECO:0000313" key="3">
    <source>
        <dbReference type="Proteomes" id="UP000677082"/>
    </source>
</evidence>
<feature type="region of interest" description="Disordered" evidence="1">
    <location>
        <begin position="105"/>
        <end position="184"/>
    </location>
</feature>
<feature type="compositionally biased region" description="Low complexity" evidence="1">
    <location>
        <begin position="112"/>
        <end position="128"/>
    </location>
</feature>
<feature type="compositionally biased region" description="Low complexity" evidence="1">
    <location>
        <begin position="151"/>
        <end position="163"/>
    </location>
</feature>
<proteinExistence type="predicted"/>
<keyword evidence="3" id="KW-1185">Reference proteome</keyword>
<dbReference type="Proteomes" id="UP000677082">
    <property type="component" value="Unassembled WGS sequence"/>
</dbReference>
<accession>A0A919T722</accession>
<dbReference type="RefSeq" id="WP_213004734.1">
    <property type="nucleotide sequence ID" value="NZ_BOQN01000006.1"/>
</dbReference>
<protein>
    <submittedName>
        <fullName evidence="2">Uncharacterized protein</fullName>
    </submittedName>
</protein>
<evidence type="ECO:0000313" key="2">
    <source>
        <dbReference type="EMBL" id="GIM88751.1"/>
    </source>
</evidence>
<sequence>MTSLDAMLAEVEEFDDLDAAYAEIRRKPYGFVYSGQRWVLPHIGELDRRIQAELENAESLTFDQIDNLFRRLFGPEQAARWEQVEQPGSKIELFFQRWIAHSGVKPGEEQASSGSSGSTGKSSRPTSGATTGSASRKRSTAKKPAKRAPRKAAPTAAQLAQQADAEWLAKHQALAASPPGNSST</sequence>
<feature type="compositionally biased region" description="Basic residues" evidence="1">
    <location>
        <begin position="135"/>
        <end position="150"/>
    </location>
</feature>
<dbReference type="AlphaFoldDB" id="A0A919T722"/>
<comment type="caution">
    <text evidence="2">The sequence shown here is derived from an EMBL/GenBank/DDBJ whole genome shotgun (WGS) entry which is preliminary data.</text>
</comment>
<evidence type="ECO:0000256" key="1">
    <source>
        <dbReference type="SAM" id="MobiDB-lite"/>
    </source>
</evidence>
<dbReference type="EMBL" id="BOQN01000006">
    <property type="protein sequence ID" value="GIM88751.1"/>
    <property type="molecule type" value="Genomic_DNA"/>
</dbReference>